<organism evidence="2">
    <name type="scientific">Cacopsylla melanoneura</name>
    <dbReference type="NCBI Taxonomy" id="428564"/>
    <lineage>
        <taxon>Eukaryota</taxon>
        <taxon>Metazoa</taxon>
        <taxon>Ecdysozoa</taxon>
        <taxon>Arthropoda</taxon>
        <taxon>Hexapoda</taxon>
        <taxon>Insecta</taxon>
        <taxon>Pterygota</taxon>
        <taxon>Neoptera</taxon>
        <taxon>Paraneoptera</taxon>
        <taxon>Hemiptera</taxon>
        <taxon>Sternorrhyncha</taxon>
        <taxon>Psylloidea</taxon>
        <taxon>Psyllidae</taxon>
        <taxon>Psyllinae</taxon>
        <taxon>Cacopsylla</taxon>
    </lineage>
</organism>
<feature type="transmembrane region" description="Helical" evidence="1">
    <location>
        <begin position="16"/>
        <end position="35"/>
    </location>
</feature>
<dbReference type="AlphaFoldDB" id="A0A8D8QDC7"/>
<dbReference type="EMBL" id="HBUF01070987">
    <property type="protein sequence ID" value="CAG6629519.1"/>
    <property type="molecule type" value="Transcribed_RNA"/>
</dbReference>
<sequence length="108" mass="12776">MNGNRKILSLIKNMVYVYYSNKFGLLWFTYVYYSNKFRTLIFYNTFSQFHFKLDPLLLLLLFLTCSKTNTPILLFLPWLEARNSYPSISILSIISILCGEILENDLLI</sequence>
<proteinExistence type="predicted"/>
<feature type="transmembrane region" description="Helical" evidence="1">
    <location>
        <begin position="56"/>
        <end position="79"/>
    </location>
</feature>
<reference evidence="2" key="1">
    <citation type="submission" date="2021-05" db="EMBL/GenBank/DDBJ databases">
        <authorList>
            <person name="Alioto T."/>
            <person name="Alioto T."/>
            <person name="Gomez Garrido J."/>
        </authorList>
    </citation>
    <scope>NUCLEOTIDE SEQUENCE</scope>
</reference>
<protein>
    <submittedName>
        <fullName evidence="2">Uncharacterized protein</fullName>
    </submittedName>
</protein>
<evidence type="ECO:0000256" key="1">
    <source>
        <dbReference type="SAM" id="Phobius"/>
    </source>
</evidence>
<keyword evidence="1" id="KW-1133">Transmembrane helix</keyword>
<name>A0A8D8QDC7_9HEMI</name>
<keyword evidence="1" id="KW-0472">Membrane</keyword>
<evidence type="ECO:0000313" key="2">
    <source>
        <dbReference type="EMBL" id="CAG6629519.1"/>
    </source>
</evidence>
<keyword evidence="1" id="KW-0812">Transmembrane</keyword>
<accession>A0A8D8QDC7</accession>